<comment type="caution">
    <text evidence="1">The sequence shown here is derived from an EMBL/GenBank/DDBJ whole genome shotgun (WGS) entry which is preliminary data.</text>
</comment>
<keyword evidence="2" id="KW-1185">Reference proteome</keyword>
<dbReference type="Proteomes" id="UP001464387">
    <property type="component" value="Unassembled WGS sequence"/>
</dbReference>
<proteinExistence type="predicted"/>
<evidence type="ECO:0000313" key="1">
    <source>
        <dbReference type="EMBL" id="MER8931652.1"/>
    </source>
</evidence>
<gene>
    <name evidence="1" type="ORF">NKI33_01540</name>
</gene>
<dbReference type="RefSeq" id="WP_287387192.1">
    <property type="nucleotide sequence ID" value="NZ_JAMYMY010000031.1"/>
</dbReference>
<name>A0ABV1Y9E9_9HYPH</name>
<dbReference type="EMBL" id="JAMYPJ010000001">
    <property type="protein sequence ID" value="MER8931652.1"/>
    <property type="molecule type" value="Genomic_DNA"/>
</dbReference>
<sequence length="80" mass="9125">MAQPLEQAGFDIFSSREQILSKTRVDVHRSIDRCDAKTPNSALKPAKIRDQGIFLWNPKGFRKRRHHLSDTLKPGDIGNL</sequence>
<accession>A0ABV1Y9E9</accession>
<protein>
    <submittedName>
        <fullName evidence="1">Uncharacterized protein</fullName>
    </submittedName>
</protein>
<reference evidence="1 2" key="1">
    <citation type="journal article" date="2024" name="Proc. Natl. Acad. Sci. U.S.A.">
        <title>The evolutionary genomics of adaptation to stress in wild rhizobium bacteria.</title>
        <authorList>
            <person name="Kehlet-Delgado H."/>
            <person name="Montoya A.P."/>
            <person name="Jensen K.T."/>
            <person name="Wendlandt C.E."/>
            <person name="Dexheimer C."/>
            <person name="Roberts M."/>
            <person name="Torres Martinez L."/>
            <person name="Friesen M.L."/>
            <person name="Griffitts J.S."/>
            <person name="Porter S.S."/>
        </authorList>
    </citation>
    <scope>NUCLEOTIDE SEQUENCE [LARGE SCALE GENOMIC DNA]</scope>
    <source>
        <strain evidence="1 2">M0729</strain>
    </source>
</reference>
<evidence type="ECO:0000313" key="2">
    <source>
        <dbReference type="Proteomes" id="UP001464387"/>
    </source>
</evidence>
<organism evidence="1 2">
    <name type="scientific">Mesorhizobium opportunistum</name>
    <dbReference type="NCBI Taxonomy" id="593909"/>
    <lineage>
        <taxon>Bacteria</taxon>
        <taxon>Pseudomonadati</taxon>
        <taxon>Pseudomonadota</taxon>
        <taxon>Alphaproteobacteria</taxon>
        <taxon>Hyphomicrobiales</taxon>
        <taxon>Phyllobacteriaceae</taxon>
        <taxon>Mesorhizobium</taxon>
    </lineage>
</organism>